<dbReference type="Gene3D" id="3.30.40.10">
    <property type="entry name" value="Zinc/RING finger domain, C3HC4 (zinc finger)"/>
    <property type="match status" value="1"/>
</dbReference>
<dbReference type="PROSITE" id="PS00518">
    <property type="entry name" value="ZF_RING_1"/>
    <property type="match status" value="1"/>
</dbReference>
<reference evidence="7 8" key="1">
    <citation type="submission" date="2023-12" db="EMBL/GenBank/DDBJ databases">
        <title>A high-quality genome assembly for Dillenia turbinata (Dilleniales).</title>
        <authorList>
            <person name="Chanderbali A."/>
        </authorList>
    </citation>
    <scope>NUCLEOTIDE SEQUENCE [LARGE SCALE GENOMIC DNA]</scope>
    <source>
        <strain evidence="7">LSX21</strain>
        <tissue evidence="7">Leaf</tissue>
    </source>
</reference>
<evidence type="ECO:0000259" key="6">
    <source>
        <dbReference type="PROSITE" id="PS50089"/>
    </source>
</evidence>
<feature type="region of interest" description="Disordered" evidence="5">
    <location>
        <begin position="225"/>
        <end position="249"/>
    </location>
</feature>
<keyword evidence="2 4" id="KW-0863">Zinc-finger</keyword>
<comment type="caution">
    <text evidence="7">The sequence shown here is derived from an EMBL/GenBank/DDBJ whole genome shotgun (WGS) entry which is preliminary data.</text>
</comment>
<dbReference type="AlphaFoldDB" id="A0AAN8W438"/>
<evidence type="ECO:0000256" key="3">
    <source>
        <dbReference type="ARBA" id="ARBA00022833"/>
    </source>
</evidence>
<dbReference type="InterPro" id="IPR013083">
    <property type="entry name" value="Znf_RING/FYVE/PHD"/>
</dbReference>
<evidence type="ECO:0000256" key="2">
    <source>
        <dbReference type="ARBA" id="ARBA00022771"/>
    </source>
</evidence>
<feature type="compositionally biased region" description="Low complexity" evidence="5">
    <location>
        <begin position="21"/>
        <end position="32"/>
    </location>
</feature>
<organism evidence="7 8">
    <name type="scientific">Dillenia turbinata</name>
    <dbReference type="NCBI Taxonomy" id="194707"/>
    <lineage>
        <taxon>Eukaryota</taxon>
        <taxon>Viridiplantae</taxon>
        <taxon>Streptophyta</taxon>
        <taxon>Embryophyta</taxon>
        <taxon>Tracheophyta</taxon>
        <taxon>Spermatophyta</taxon>
        <taxon>Magnoliopsida</taxon>
        <taxon>eudicotyledons</taxon>
        <taxon>Gunneridae</taxon>
        <taxon>Pentapetalae</taxon>
        <taxon>Dilleniales</taxon>
        <taxon>Dilleniaceae</taxon>
        <taxon>Dillenia</taxon>
    </lineage>
</organism>
<evidence type="ECO:0000256" key="4">
    <source>
        <dbReference type="PROSITE-ProRule" id="PRU00175"/>
    </source>
</evidence>
<dbReference type="GO" id="GO:0004842">
    <property type="term" value="F:ubiquitin-protein transferase activity"/>
    <property type="evidence" value="ECO:0007669"/>
    <property type="project" value="InterPro"/>
</dbReference>
<evidence type="ECO:0000256" key="5">
    <source>
        <dbReference type="SAM" id="MobiDB-lite"/>
    </source>
</evidence>
<dbReference type="PANTHER" id="PTHR46293:SF9">
    <property type="entry name" value="E3 UBIQUITIN PROTEIN LIGASE DRIP1-LIKE"/>
    <property type="match status" value="1"/>
</dbReference>
<dbReference type="Pfam" id="PF13923">
    <property type="entry name" value="zf-C3HC4_2"/>
    <property type="match status" value="1"/>
</dbReference>
<gene>
    <name evidence="7" type="ORF">RJ641_026723</name>
</gene>
<dbReference type="PROSITE" id="PS50089">
    <property type="entry name" value="ZF_RING_2"/>
    <property type="match status" value="1"/>
</dbReference>
<feature type="domain" description="RING-type" evidence="6">
    <location>
        <begin position="58"/>
        <end position="99"/>
    </location>
</feature>
<dbReference type="Proteomes" id="UP001370490">
    <property type="component" value="Unassembled WGS sequence"/>
</dbReference>
<protein>
    <recommendedName>
        <fullName evidence="6">RING-type domain-containing protein</fullName>
    </recommendedName>
</protein>
<accession>A0AAN8W438</accession>
<dbReference type="PANTHER" id="PTHR46293">
    <property type="entry name" value="E3 UBIQUITIN PROTEIN LIGASE DRIP1"/>
    <property type="match status" value="1"/>
</dbReference>
<dbReference type="SMART" id="SM00184">
    <property type="entry name" value="RING"/>
    <property type="match status" value="1"/>
</dbReference>
<dbReference type="GO" id="GO:0008270">
    <property type="term" value="F:zinc ion binding"/>
    <property type="evidence" value="ECO:0007669"/>
    <property type="project" value="UniProtKB-KW"/>
</dbReference>
<keyword evidence="8" id="KW-1185">Reference proteome</keyword>
<keyword evidence="1" id="KW-0479">Metal-binding</keyword>
<dbReference type="InterPro" id="IPR001841">
    <property type="entry name" value="Znf_RING"/>
</dbReference>
<evidence type="ECO:0000313" key="8">
    <source>
        <dbReference type="Proteomes" id="UP001370490"/>
    </source>
</evidence>
<feature type="region of interest" description="Disordered" evidence="5">
    <location>
        <begin position="1"/>
        <end position="37"/>
    </location>
</feature>
<proteinExistence type="predicted"/>
<sequence length="349" mass="38724">MDKKSSKQGSSKSKTREIGKGSSSQSNNSGSSAVAAPEQTDNEFTIVDLSVLMPHFTCILCCGLMEEITTINICLHSFCKKCIYKKLGEEGENKCPTCKTDLGANPVDTLRPDPGMRNLQEVIFKEGIACETRKRNSTSSSSNSKAPKDASHSHPGAYQTSSDIRNYNISIVLGIDLLLLRTRDKKLSASYIQKHLAVLNLQDESENHKQNPRKPTKTNTIPNFNFSPSPMPQQVQNDITSSSKSNPLPSPFSTTLETLKTLIGFKFHNIPHAMTHSSFSGENNKASFLFNKFEIASVRHFAVSLSASVNSILLIPSQVYHYSDPLHYTIVSEFYHRDAAMVFSEFQLY</sequence>
<dbReference type="InterPro" id="IPR017907">
    <property type="entry name" value="Znf_RING_CS"/>
</dbReference>
<name>A0AAN8W438_9MAGN</name>
<evidence type="ECO:0000256" key="1">
    <source>
        <dbReference type="ARBA" id="ARBA00022723"/>
    </source>
</evidence>
<evidence type="ECO:0000313" key="7">
    <source>
        <dbReference type="EMBL" id="KAK6941346.1"/>
    </source>
</evidence>
<dbReference type="InterPro" id="IPR044807">
    <property type="entry name" value="DRIP1-like"/>
</dbReference>
<feature type="region of interest" description="Disordered" evidence="5">
    <location>
        <begin position="133"/>
        <end position="159"/>
    </location>
</feature>
<dbReference type="SUPFAM" id="SSF57850">
    <property type="entry name" value="RING/U-box"/>
    <property type="match status" value="1"/>
</dbReference>
<keyword evidence="3" id="KW-0862">Zinc</keyword>
<dbReference type="EMBL" id="JBAMMX010000004">
    <property type="protein sequence ID" value="KAK6941346.1"/>
    <property type="molecule type" value="Genomic_DNA"/>
</dbReference>